<keyword evidence="5" id="KW-0611">Plant defense</keyword>
<dbReference type="Pfam" id="PF18052">
    <property type="entry name" value="Rx_N"/>
    <property type="match status" value="1"/>
</dbReference>
<dbReference type="Pfam" id="PF00085">
    <property type="entry name" value="Thioredoxin"/>
    <property type="match status" value="1"/>
</dbReference>
<feature type="domain" description="Thioredoxin" evidence="7">
    <location>
        <begin position="892"/>
        <end position="1048"/>
    </location>
</feature>
<dbReference type="Pfam" id="PF23598">
    <property type="entry name" value="LRR_14"/>
    <property type="match status" value="1"/>
</dbReference>
<evidence type="ECO:0000256" key="1">
    <source>
        <dbReference type="ARBA" id="ARBA00008894"/>
    </source>
</evidence>
<dbReference type="Gene3D" id="1.10.10.10">
    <property type="entry name" value="Winged helix-like DNA-binding domain superfamily/Winged helix DNA-binding domain"/>
    <property type="match status" value="1"/>
</dbReference>
<dbReference type="InterPro" id="IPR044974">
    <property type="entry name" value="Disease_R_plants"/>
</dbReference>
<dbReference type="OrthoDB" id="10263751at2759"/>
<dbReference type="SUPFAM" id="SSF52058">
    <property type="entry name" value="L domain-like"/>
    <property type="match status" value="1"/>
</dbReference>
<dbReference type="InterPro" id="IPR058922">
    <property type="entry name" value="WHD_DRP"/>
</dbReference>
<dbReference type="Gene3D" id="1.20.5.4130">
    <property type="match status" value="1"/>
</dbReference>
<dbReference type="InterPro" id="IPR002182">
    <property type="entry name" value="NB-ARC"/>
</dbReference>
<dbReference type="EMBL" id="CAJGYO010000004">
    <property type="protein sequence ID" value="CAD6222847.1"/>
    <property type="molecule type" value="Genomic_DNA"/>
</dbReference>
<dbReference type="PROSITE" id="PS51352">
    <property type="entry name" value="THIOREDOXIN_2"/>
    <property type="match status" value="1"/>
</dbReference>
<sequence>MEGPPMAMVCYSMGAINSLVERITPLVENHPMTEHLLQDLQSLRAEFMNKFAGGRATAEQVKVWMKQVREMVYDIEDWIDLKTDFSESDMKQIEEFKGEIQEARSRCERHELLKQAPTSDAEPVYAGPREVPGRRLFWEEKPVLVGLNHSKLEILNHLENDQKELKVVSVHGRGGHGKTVLAKEIYGDICIKGQFECKAFVSVSRNSSTRTTLIEILRQVKSEVDAWQSWSSNDELLNEIITELWGFLRTKRYFICIDDIRSTQDSDVIICALPDNDLGSRILTTTRMEDIAISCSRRPDDVVYEMIPLDETDSKSLFCNSVYVQEQEWPDHFKESSKKMFEVCGGLPLAIIVTAGFLGRTSAELSLQSEKLNKTILSETDQFYSESQAMRKILDISFADLPLPLKSCFLYLTAFSGNYDIIKKDRLVRRWVAEGLIPERHGKSSWETGESFFDELISRRLIQPAFDGNDDQPIGCTVHGVVFDFLESLSSEENFITPGEELKSGLFPCETVRRVSLDCGDEDEGDTLISNTYCLFEQKSLVSSSCAEEEEEDDAIFLQLSRVRSLAFSGDAGRRIPDLSAFKHLRLLDLEGTKGLENKRLEGIGHLSLLRYLGLGGTDVTKLPQQIMELEQLATLDLRRTRVRRLPVLCRDTKLVSLLADELAITPREMRRMQNLEELSKVLTGPDGAFASELAGHVNKLGPLRMLGIRFSRMQSHSAADRQGVMRLLEELRKSNLQSLLLDNYPHPLLDLLVDSSAHNLQKFELRIRGCLPQVPQEIASLIAVTHLHINVEAVEAQGVRALGSLPNLVVLRLDLNSSPSMTVSSNDGFQCLKSLWCNSQYGGGKGMQFEAGAMPQLRRLRLELDARGTRSKHDDFDIGIQHLPSLVQVHATIDWTNTALTASEVEAAENQIREQVSRSPNNPVLELNRRRQRYIAKPLEELVITVNSLQEWGKQIDHRKLVVVHFSAGWCGASRKITPVFADLAKKFQNVVFLKVDVDVDEMETVAKEFSVKGVPTFLFMKGGSVKDRVVGADKEELEEVLQEQVDLM</sequence>
<dbReference type="FunFam" id="1.10.10.10:FF:000322">
    <property type="entry name" value="Probable disease resistance protein At1g63360"/>
    <property type="match status" value="1"/>
</dbReference>
<dbReference type="InterPro" id="IPR041118">
    <property type="entry name" value="Rx_N"/>
</dbReference>
<evidence type="ECO:0000259" key="7">
    <source>
        <dbReference type="PROSITE" id="PS51352"/>
    </source>
</evidence>
<proteinExistence type="inferred from homology"/>
<dbReference type="InterPro" id="IPR036388">
    <property type="entry name" value="WH-like_DNA-bd_sf"/>
</dbReference>
<comment type="similarity">
    <text evidence="1">Belongs to the disease resistance NB-LRR family.</text>
</comment>
<evidence type="ECO:0000256" key="3">
    <source>
        <dbReference type="ARBA" id="ARBA00022737"/>
    </source>
</evidence>
<dbReference type="GO" id="GO:0009626">
    <property type="term" value="P:plant-type hypersensitive response"/>
    <property type="evidence" value="ECO:0007669"/>
    <property type="project" value="UniProtKB-ARBA"/>
</dbReference>
<evidence type="ECO:0000256" key="6">
    <source>
        <dbReference type="ARBA" id="ARBA00023054"/>
    </source>
</evidence>
<dbReference type="Gene3D" id="1.10.8.430">
    <property type="entry name" value="Helical domain of apoptotic protease-activating factors"/>
    <property type="match status" value="1"/>
</dbReference>
<dbReference type="AlphaFoldDB" id="A0A811NHQ7"/>
<reference evidence="8" key="1">
    <citation type="submission" date="2020-10" db="EMBL/GenBank/DDBJ databases">
        <authorList>
            <person name="Han B."/>
            <person name="Lu T."/>
            <person name="Zhao Q."/>
            <person name="Huang X."/>
            <person name="Zhao Y."/>
        </authorList>
    </citation>
    <scope>NUCLEOTIDE SEQUENCE</scope>
</reference>
<evidence type="ECO:0000256" key="4">
    <source>
        <dbReference type="ARBA" id="ARBA00022741"/>
    </source>
</evidence>
<dbReference type="SUPFAM" id="SSF52540">
    <property type="entry name" value="P-loop containing nucleoside triphosphate hydrolases"/>
    <property type="match status" value="1"/>
</dbReference>
<dbReference type="Pfam" id="PF00931">
    <property type="entry name" value="NB-ARC"/>
    <property type="match status" value="1"/>
</dbReference>
<dbReference type="InterPro" id="IPR042197">
    <property type="entry name" value="Apaf_helical"/>
</dbReference>
<dbReference type="PRINTS" id="PR00364">
    <property type="entry name" value="DISEASERSIST"/>
</dbReference>
<protein>
    <recommendedName>
        <fullName evidence="7">Thioredoxin domain-containing protein</fullName>
    </recommendedName>
</protein>
<dbReference type="Gene3D" id="3.40.50.300">
    <property type="entry name" value="P-loop containing nucleotide triphosphate hydrolases"/>
    <property type="match status" value="1"/>
</dbReference>
<dbReference type="Gene3D" id="3.80.10.10">
    <property type="entry name" value="Ribonuclease Inhibitor"/>
    <property type="match status" value="1"/>
</dbReference>
<dbReference type="PANTHER" id="PTHR23155">
    <property type="entry name" value="DISEASE RESISTANCE PROTEIN RP"/>
    <property type="match status" value="1"/>
</dbReference>
<dbReference type="Proteomes" id="UP000604825">
    <property type="component" value="Unassembled WGS sequence"/>
</dbReference>
<evidence type="ECO:0000256" key="5">
    <source>
        <dbReference type="ARBA" id="ARBA00022821"/>
    </source>
</evidence>
<gene>
    <name evidence="8" type="ORF">NCGR_LOCUS15369</name>
</gene>
<keyword evidence="2" id="KW-0433">Leucine-rich repeat</keyword>
<dbReference type="InterPro" id="IPR036249">
    <property type="entry name" value="Thioredoxin-like_sf"/>
</dbReference>
<dbReference type="SUPFAM" id="SSF52833">
    <property type="entry name" value="Thioredoxin-like"/>
    <property type="match status" value="1"/>
</dbReference>
<dbReference type="Pfam" id="PF23559">
    <property type="entry name" value="WHD_DRP"/>
    <property type="match status" value="1"/>
</dbReference>
<accession>A0A811NHQ7</accession>
<dbReference type="GO" id="GO:0002758">
    <property type="term" value="P:innate immune response-activating signaling pathway"/>
    <property type="evidence" value="ECO:0007669"/>
    <property type="project" value="UniProtKB-ARBA"/>
</dbReference>
<dbReference type="GO" id="GO:0042742">
    <property type="term" value="P:defense response to bacterium"/>
    <property type="evidence" value="ECO:0007669"/>
    <property type="project" value="UniProtKB-ARBA"/>
</dbReference>
<keyword evidence="3" id="KW-0677">Repeat</keyword>
<keyword evidence="9" id="KW-1185">Reference proteome</keyword>
<dbReference type="InterPro" id="IPR013766">
    <property type="entry name" value="Thioredoxin_domain"/>
</dbReference>
<keyword evidence="6" id="KW-0175">Coiled coil</keyword>
<dbReference type="InterPro" id="IPR027417">
    <property type="entry name" value="P-loop_NTPase"/>
</dbReference>
<comment type="caution">
    <text evidence="8">The sequence shown here is derived from an EMBL/GenBank/DDBJ whole genome shotgun (WGS) entry which is preliminary data.</text>
</comment>
<evidence type="ECO:0000313" key="8">
    <source>
        <dbReference type="EMBL" id="CAD6222847.1"/>
    </source>
</evidence>
<dbReference type="InterPro" id="IPR032675">
    <property type="entry name" value="LRR_dom_sf"/>
</dbReference>
<organism evidence="8 9">
    <name type="scientific">Miscanthus lutarioriparius</name>
    <dbReference type="NCBI Taxonomy" id="422564"/>
    <lineage>
        <taxon>Eukaryota</taxon>
        <taxon>Viridiplantae</taxon>
        <taxon>Streptophyta</taxon>
        <taxon>Embryophyta</taxon>
        <taxon>Tracheophyta</taxon>
        <taxon>Spermatophyta</taxon>
        <taxon>Magnoliopsida</taxon>
        <taxon>Liliopsida</taxon>
        <taxon>Poales</taxon>
        <taxon>Poaceae</taxon>
        <taxon>PACMAD clade</taxon>
        <taxon>Panicoideae</taxon>
        <taxon>Andropogonodae</taxon>
        <taxon>Andropogoneae</taxon>
        <taxon>Saccharinae</taxon>
        <taxon>Miscanthus</taxon>
    </lineage>
</organism>
<dbReference type="PANTHER" id="PTHR23155:SF1028">
    <property type="entry name" value="OS08G0174800 PROTEIN"/>
    <property type="match status" value="1"/>
</dbReference>
<evidence type="ECO:0000256" key="2">
    <source>
        <dbReference type="ARBA" id="ARBA00022614"/>
    </source>
</evidence>
<name>A0A811NHQ7_9POAL</name>
<keyword evidence="4" id="KW-0547">Nucleotide-binding</keyword>
<dbReference type="CDD" id="cd02947">
    <property type="entry name" value="TRX_family"/>
    <property type="match status" value="1"/>
</dbReference>
<dbReference type="Gene3D" id="3.40.30.10">
    <property type="entry name" value="Glutaredoxin"/>
    <property type="match status" value="1"/>
</dbReference>
<evidence type="ECO:0000313" key="9">
    <source>
        <dbReference type="Proteomes" id="UP000604825"/>
    </source>
</evidence>
<dbReference type="InterPro" id="IPR055414">
    <property type="entry name" value="LRR_R13L4/SHOC2-like"/>
</dbReference>
<dbReference type="GO" id="GO:0043531">
    <property type="term" value="F:ADP binding"/>
    <property type="evidence" value="ECO:0007669"/>
    <property type="project" value="InterPro"/>
</dbReference>